<dbReference type="Gene3D" id="3.10.180.10">
    <property type="entry name" value="2,3-Dihydroxybiphenyl 1,2-Dioxygenase, domain 1"/>
    <property type="match status" value="1"/>
</dbReference>
<keyword evidence="6" id="KW-1185">Reference proteome</keyword>
<dbReference type="Proteomes" id="UP001620339">
    <property type="component" value="Unassembled WGS sequence"/>
</dbReference>
<dbReference type="NCBIfam" id="NF000222">
    <property type="entry name" value="FosX"/>
    <property type="match status" value="1"/>
</dbReference>
<dbReference type="InterPro" id="IPR029068">
    <property type="entry name" value="Glyas_Bleomycin-R_OHBP_Dase"/>
</dbReference>
<dbReference type="EMBL" id="JADIKK010000008">
    <property type="protein sequence ID" value="MFK2879847.1"/>
    <property type="molecule type" value="Genomic_DNA"/>
</dbReference>
<evidence type="ECO:0000313" key="6">
    <source>
        <dbReference type="Proteomes" id="UP001620339"/>
    </source>
</evidence>
<keyword evidence="1" id="KW-0479">Metal-binding</keyword>
<dbReference type="RefSeq" id="WP_404611929.1">
    <property type="nucleotide sequence ID" value="NZ_JADIKK010000007.1"/>
</dbReference>
<dbReference type="EMBL" id="JADIKK010000008">
    <property type="protein sequence ID" value="MFK2876282.1"/>
    <property type="molecule type" value="Genomic_DNA"/>
</dbReference>
<dbReference type="InterPro" id="IPR051332">
    <property type="entry name" value="Fosfomycin_Res_Enzymes"/>
</dbReference>
<proteinExistence type="predicted"/>
<sequence>MHAISHITFMARDLDRMKAVLCEVLGAREIYDSIERNFSLSREKFFLLNGLWIAVMEGDSRERRSYEHVAFRVNREDLAACIPKIEAMGLDILPPRPRKDGEGESLYFYDFDNHLFELHTGTLEERLACYGKLSPAEEC</sequence>
<dbReference type="GO" id="GO:0016740">
    <property type="term" value="F:transferase activity"/>
    <property type="evidence" value="ECO:0007669"/>
    <property type="project" value="UniProtKB-KW"/>
</dbReference>
<organism evidence="4 6">
    <name type="scientific">Rhodanobacter hydrolyticus</name>
    <dbReference type="NCBI Taxonomy" id="2250595"/>
    <lineage>
        <taxon>Bacteria</taxon>
        <taxon>Pseudomonadati</taxon>
        <taxon>Pseudomonadota</taxon>
        <taxon>Gammaproteobacteria</taxon>
        <taxon>Lysobacterales</taxon>
        <taxon>Rhodanobacteraceae</taxon>
        <taxon>Rhodanobacter</taxon>
    </lineage>
</organism>
<keyword evidence="4" id="KW-0808">Transferase</keyword>
<dbReference type="PANTHER" id="PTHR36113:SF6">
    <property type="entry name" value="FOSFOMYCIN RESISTANCE PROTEIN FOSX"/>
    <property type="match status" value="1"/>
</dbReference>
<gene>
    <name evidence="4" type="primary">fosX</name>
    <name evidence="3" type="ORF">ISP25_01915</name>
    <name evidence="4" type="ORF">ISP25_04275</name>
    <name evidence="5" type="ORF">ISP25_22535</name>
</gene>
<reference evidence="4 6" key="1">
    <citation type="submission" date="2020-10" db="EMBL/GenBank/DDBJ databases">
        <title>Phylogeny of dyella-like bacteria.</title>
        <authorList>
            <person name="Fu J."/>
        </authorList>
    </citation>
    <scope>NUCLEOTIDE SEQUENCE [LARGE SCALE GENOMIC DNA]</scope>
    <source>
        <strain evidence="4 6">KACC 19113</strain>
    </source>
</reference>
<accession>A0ABW8J1V7</accession>
<dbReference type="PROSITE" id="PS51819">
    <property type="entry name" value="VOC"/>
    <property type="match status" value="1"/>
</dbReference>
<evidence type="ECO:0000256" key="1">
    <source>
        <dbReference type="ARBA" id="ARBA00022723"/>
    </source>
</evidence>
<dbReference type="SUPFAM" id="SSF54593">
    <property type="entry name" value="Glyoxalase/Bleomycin resistance protein/Dihydroxybiphenyl dioxygenase"/>
    <property type="match status" value="1"/>
</dbReference>
<dbReference type="EMBL" id="JADIKK010000007">
    <property type="protein sequence ID" value="MFK2875828.1"/>
    <property type="molecule type" value="Genomic_DNA"/>
</dbReference>
<comment type="caution">
    <text evidence="4">The sequence shown here is derived from an EMBL/GenBank/DDBJ whole genome shotgun (WGS) entry which is preliminary data.</text>
</comment>
<dbReference type="PANTHER" id="PTHR36113">
    <property type="entry name" value="LYASE, PUTATIVE-RELATED-RELATED"/>
    <property type="match status" value="1"/>
</dbReference>
<dbReference type="InterPro" id="IPR004360">
    <property type="entry name" value="Glyas_Fos-R_dOase_dom"/>
</dbReference>
<evidence type="ECO:0000313" key="4">
    <source>
        <dbReference type="EMBL" id="MFK2876282.1"/>
    </source>
</evidence>
<evidence type="ECO:0000259" key="2">
    <source>
        <dbReference type="PROSITE" id="PS51819"/>
    </source>
</evidence>
<dbReference type="InterPro" id="IPR037523">
    <property type="entry name" value="VOC_core"/>
</dbReference>
<name>A0ABW8J1V7_9GAMM</name>
<evidence type="ECO:0000313" key="5">
    <source>
        <dbReference type="EMBL" id="MFK2879847.1"/>
    </source>
</evidence>
<dbReference type="Pfam" id="PF00903">
    <property type="entry name" value="Glyoxalase"/>
    <property type="match status" value="1"/>
</dbReference>
<feature type="domain" description="VOC" evidence="2">
    <location>
        <begin position="3"/>
        <end position="121"/>
    </location>
</feature>
<protein>
    <submittedName>
        <fullName evidence="4">FosX/FosE/FosI family fosfomycin resistance thiol transferase</fullName>
    </submittedName>
</protein>
<evidence type="ECO:0000313" key="3">
    <source>
        <dbReference type="EMBL" id="MFK2875828.1"/>
    </source>
</evidence>